<dbReference type="Proteomes" id="UP000499080">
    <property type="component" value="Unassembled WGS sequence"/>
</dbReference>
<evidence type="ECO:0000313" key="2">
    <source>
        <dbReference type="EMBL" id="GBN73727.1"/>
    </source>
</evidence>
<evidence type="ECO:0000313" key="4">
    <source>
        <dbReference type="EMBL" id="GBN77648.1"/>
    </source>
</evidence>
<dbReference type="EMBL" id="BGPR01017903">
    <property type="protein sequence ID" value="GBN77648.1"/>
    <property type="molecule type" value="Genomic_DNA"/>
</dbReference>
<name>A0A4Y2RQB0_ARAVE</name>
<gene>
    <name evidence="3" type="ORF">AVEN_125192_1</name>
    <name evidence="4" type="ORF">AVEN_174859_1</name>
    <name evidence="2" type="ORF">AVEN_208760_1</name>
    <name evidence="1" type="ORF">AVEN_36217_1</name>
</gene>
<organism evidence="3 5">
    <name type="scientific">Araneus ventricosus</name>
    <name type="common">Orbweaver spider</name>
    <name type="synonym">Epeira ventricosa</name>
    <dbReference type="NCBI Taxonomy" id="182803"/>
    <lineage>
        <taxon>Eukaryota</taxon>
        <taxon>Metazoa</taxon>
        <taxon>Ecdysozoa</taxon>
        <taxon>Arthropoda</taxon>
        <taxon>Chelicerata</taxon>
        <taxon>Arachnida</taxon>
        <taxon>Araneae</taxon>
        <taxon>Araneomorphae</taxon>
        <taxon>Entelegynae</taxon>
        <taxon>Araneoidea</taxon>
        <taxon>Araneidae</taxon>
        <taxon>Araneus</taxon>
    </lineage>
</organism>
<protein>
    <submittedName>
        <fullName evidence="3">Uncharacterized protein</fullName>
    </submittedName>
</protein>
<comment type="caution">
    <text evidence="3">The sequence shown here is derived from an EMBL/GenBank/DDBJ whole genome shotgun (WGS) entry which is preliminary data.</text>
</comment>
<dbReference type="EMBL" id="BGPR01016652">
    <property type="protein sequence ID" value="GBN73727.1"/>
    <property type="molecule type" value="Genomic_DNA"/>
</dbReference>
<keyword evidence="5" id="KW-1185">Reference proteome</keyword>
<evidence type="ECO:0000313" key="1">
    <source>
        <dbReference type="EMBL" id="GBN73690.1"/>
    </source>
</evidence>
<reference evidence="3 5" key="1">
    <citation type="journal article" date="2019" name="Sci. Rep.">
        <title>Orb-weaving spider Araneus ventricosus genome elucidates the spidroin gene catalogue.</title>
        <authorList>
            <person name="Kono N."/>
            <person name="Nakamura H."/>
            <person name="Ohtoshi R."/>
            <person name="Moran D.A.P."/>
            <person name="Shinohara A."/>
            <person name="Yoshida Y."/>
            <person name="Fujiwara M."/>
            <person name="Mori M."/>
            <person name="Tomita M."/>
            <person name="Arakawa K."/>
        </authorList>
    </citation>
    <scope>NUCLEOTIDE SEQUENCE [LARGE SCALE GENOMIC DNA]</scope>
</reference>
<dbReference type="EMBL" id="BGPR01016637">
    <property type="protein sequence ID" value="GBN73690.1"/>
    <property type="molecule type" value="Genomic_DNA"/>
</dbReference>
<dbReference type="AlphaFoldDB" id="A0A4Y2RQB0"/>
<proteinExistence type="predicted"/>
<evidence type="ECO:0000313" key="3">
    <source>
        <dbReference type="EMBL" id="GBN77580.1"/>
    </source>
</evidence>
<dbReference type="EMBL" id="BGPR01017889">
    <property type="protein sequence ID" value="GBN77580.1"/>
    <property type="molecule type" value="Genomic_DNA"/>
</dbReference>
<sequence>MVTIFTATLDAHQNQFLTHGNLKFISVTMTFCLALLPMDGAAKTFDFPVKNERQSDLSLRARTLAGFPLTGRTNLAMLSELYICNVILVNPE</sequence>
<accession>A0A4Y2RQB0</accession>
<evidence type="ECO:0000313" key="5">
    <source>
        <dbReference type="Proteomes" id="UP000499080"/>
    </source>
</evidence>